<dbReference type="Proteomes" id="UP000256488">
    <property type="component" value="Unassembled WGS sequence"/>
</dbReference>
<evidence type="ECO:0000313" key="9">
    <source>
        <dbReference type="EMBL" id="RFA37719.1"/>
    </source>
</evidence>
<protein>
    <recommendedName>
        <fullName evidence="11">Flagellar protein</fullName>
    </recommendedName>
</protein>
<evidence type="ECO:0000256" key="1">
    <source>
        <dbReference type="ARBA" id="ARBA00004236"/>
    </source>
</evidence>
<dbReference type="EMBL" id="NFZX01000001">
    <property type="protein sequence ID" value="RFA37719.1"/>
    <property type="molecule type" value="Genomic_DNA"/>
</dbReference>
<sequence>MCVKKLTVIFSLLSLFLFLIVTELDVAAAPKSVNDCINDEADCESTETNGAEKENNEDKTALLDKDTDADPLWLSFVKLIIALLLVLGLIYLLLLFLKRKNALFNQAKALENIAGISVGQNKSLQIVRLGKKYYLIGVGDNVELLQEITDESVIDDLRKEGVAYETATLPKFLQKFNHGSKNMKINDQTNFKRQFTRELDKLKQNRNQLIQQFAQKEDRNE</sequence>
<dbReference type="GO" id="GO:0044781">
    <property type="term" value="P:bacterial-type flagellum organization"/>
    <property type="evidence" value="ECO:0007669"/>
    <property type="project" value="InterPro"/>
</dbReference>
<dbReference type="InterPro" id="IPR022781">
    <property type="entry name" value="Flagellar_biosynth_FliO"/>
</dbReference>
<keyword evidence="8" id="KW-0732">Signal</keyword>
<dbReference type="GO" id="GO:0016020">
    <property type="term" value="C:membrane"/>
    <property type="evidence" value="ECO:0007669"/>
    <property type="project" value="InterPro"/>
</dbReference>
<organism evidence="9 10">
    <name type="scientific">Virgibacillus dokdonensis</name>
    <dbReference type="NCBI Taxonomy" id="302167"/>
    <lineage>
        <taxon>Bacteria</taxon>
        <taxon>Bacillati</taxon>
        <taxon>Bacillota</taxon>
        <taxon>Bacilli</taxon>
        <taxon>Bacillales</taxon>
        <taxon>Bacillaceae</taxon>
        <taxon>Virgibacillus</taxon>
    </lineage>
</organism>
<evidence type="ECO:0000256" key="8">
    <source>
        <dbReference type="SAM" id="SignalP"/>
    </source>
</evidence>
<dbReference type="Pfam" id="PF04347">
    <property type="entry name" value="FliO"/>
    <property type="match status" value="1"/>
</dbReference>
<name>A0A3E0WZB1_9BACI</name>
<evidence type="ECO:0000256" key="2">
    <source>
        <dbReference type="ARBA" id="ARBA00022475"/>
    </source>
</evidence>
<comment type="caution">
    <text evidence="9">The sequence shown here is derived from an EMBL/GenBank/DDBJ whole genome shotgun (WGS) entry which is preliminary data.</text>
</comment>
<keyword evidence="6" id="KW-0175">Coiled coil</keyword>
<gene>
    <name evidence="9" type="ORF">CAI16_01055</name>
</gene>
<evidence type="ECO:0000256" key="5">
    <source>
        <dbReference type="ARBA" id="ARBA00023136"/>
    </source>
</evidence>
<evidence type="ECO:0000256" key="7">
    <source>
        <dbReference type="SAM" id="Phobius"/>
    </source>
</evidence>
<keyword evidence="2" id="KW-1003">Cell membrane</keyword>
<evidence type="ECO:0000256" key="3">
    <source>
        <dbReference type="ARBA" id="ARBA00022692"/>
    </source>
</evidence>
<feature type="transmembrane region" description="Helical" evidence="7">
    <location>
        <begin position="72"/>
        <end position="97"/>
    </location>
</feature>
<evidence type="ECO:0000256" key="4">
    <source>
        <dbReference type="ARBA" id="ARBA00022989"/>
    </source>
</evidence>
<comment type="subcellular location">
    <subcellularLocation>
        <location evidence="1">Cell membrane</location>
    </subcellularLocation>
</comment>
<proteinExistence type="predicted"/>
<keyword evidence="3 7" id="KW-0812">Transmembrane</keyword>
<feature type="coiled-coil region" evidence="6">
    <location>
        <begin position="185"/>
        <end position="219"/>
    </location>
</feature>
<keyword evidence="4 7" id="KW-1133">Transmembrane helix</keyword>
<keyword evidence="5 7" id="KW-0472">Membrane</keyword>
<feature type="chain" id="PRO_5017696835" description="Flagellar protein" evidence="8">
    <location>
        <begin position="29"/>
        <end position="221"/>
    </location>
</feature>
<dbReference type="AlphaFoldDB" id="A0A3E0WZB1"/>
<evidence type="ECO:0008006" key="11">
    <source>
        <dbReference type="Google" id="ProtNLM"/>
    </source>
</evidence>
<reference evidence="9 10" key="1">
    <citation type="submission" date="2017-05" db="EMBL/GenBank/DDBJ databases">
        <title>Virgibacillus sp. AK90 isolated from a saltern of Kakinada, India.</title>
        <authorList>
            <person name="Gupta V."/>
            <person name="Sidhu C."/>
            <person name="Korpole S."/>
            <person name="Pinnaka A.K."/>
        </authorList>
    </citation>
    <scope>NUCLEOTIDE SEQUENCE [LARGE SCALE GENOMIC DNA]</scope>
    <source>
        <strain evidence="9 10">AK90</strain>
    </source>
</reference>
<evidence type="ECO:0000313" key="10">
    <source>
        <dbReference type="Proteomes" id="UP000256488"/>
    </source>
</evidence>
<feature type="signal peptide" evidence="8">
    <location>
        <begin position="1"/>
        <end position="28"/>
    </location>
</feature>
<accession>A0A3E0WZB1</accession>
<evidence type="ECO:0000256" key="6">
    <source>
        <dbReference type="SAM" id="Coils"/>
    </source>
</evidence>